<evidence type="ECO:0000259" key="14">
    <source>
        <dbReference type="PROSITE" id="PS52002"/>
    </source>
</evidence>
<dbReference type="PANTHER" id="PTHR15588:SF9">
    <property type="entry name" value="U6 SNRNA-ASSOCIATED SM-LIKE PROTEIN LSM8"/>
    <property type="match status" value="1"/>
</dbReference>
<dbReference type="Gene3D" id="2.30.30.100">
    <property type="match status" value="1"/>
</dbReference>
<dbReference type="PROSITE" id="PS52002">
    <property type="entry name" value="SM"/>
    <property type="match status" value="1"/>
</dbReference>
<dbReference type="SMART" id="SM00651">
    <property type="entry name" value="Sm"/>
    <property type="match status" value="1"/>
</dbReference>
<comment type="subunit">
    <text evidence="13">LSm subunits form a heteromer with a doughnut shape.</text>
</comment>
<dbReference type="SUPFAM" id="SSF50182">
    <property type="entry name" value="Sm-like ribonucleoproteins"/>
    <property type="match status" value="1"/>
</dbReference>
<evidence type="ECO:0000256" key="12">
    <source>
        <dbReference type="ARBA" id="ARBA00067760"/>
    </source>
</evidence>
<dbReference type="InterPro" id="IPR044642">
    <property type="entry name" value="PTHR15588"/>
</dbReference>
<dbReference type="FunFam" id="2.30.30.100:FF:000022">
    <property type="entry name" value="U6 snRNA-associated Sm-like protein LSm8"/>
    <property type="match status" value="1"/>
</dbReference>
<dbReference type="GO" id="GO:0005688">
    <property type="term" value="C:U6 snRNP"/>
    <property type="evidence" value="ECO:0007669"/>
    <property type="project" value="UniProtKB-UniRule"/>
</dbReference>
<evidence type="ECO:0000256" key="10">
    <source>
        <dbReference type="ARBA" id="ARBA00056431"/>
    </source>
</evidence>
<dbReference type="InterPro" id="IPR010920">
    <property type="entry name" value="LSM_dom_sf"/>
</dbReference>
<keyword evidence="6" id="KW-0007">Acetylation</keyword>
<comment type="function">
    <text evidence="13">Plays role in pre-mRNA splicing as component of the U4/U6-U5 tri-snRNP complex that is involved in spliceosome assembly, and as component of the precatalytic spliceosome (spliceosome B complex). The heptameric LSM2-8 complex binds specifically to the 3'-terminal U-tract of U6 snRNA.</text>
</comment>
<evidence type="ECO:0000313" key="15">
    <source>
        <dbReference type="EMBL" id="KAK2722803.1"/>
    </source>
</evidence>
<keyword evidence="9 13" id="KW-0687">Ribonucleoprotein</keyword>
<keyword evidence="16" id="KW-1185">Reference proteome</keyword>
<gene>
    <name evidence="13" type="primary">LSM8</name>
    <name evidence="15" type="ORF">QYM36_003112</name>
</gene>
<evidence type="ECO:0000256" key="6">
    <source>
        <dbReference type="ARBA" id="ARBA00022990"/>
    </source>
</evidence>
<comment type="similarity">
    <text evidence="2 13">Belongs to the snRNP Sm proteins family.</text>
</comment>
<evidence type="ECO:0000313" key="16">
    <source>
        <dbReference type="Proteomes" id="UP001187531"/>
    </source>
</evidence>
<feature type="domain" description="Sm" evidence="14">
    <location>
        <begin position="1"/>
        <end position="76"/>
    </location>
</feature>
<keyword evidence="8 13" id="KW-0539">Nucleus</keyword>
<dbReference type="EMBL" id="JAVRJZ010000005">
    <property type="protein sequence ID" value="KAK2722803.1"/>
    <property type="molecule type" value="Genomic_DNA"/>
</dbReference>
<dbReference type="Pfam" id="PF01423">
    <property type="entry name" value="LSM"/>
    <property type="match status" value="1"/>
</dbReference>
<proteinExistence type="inferred from homology"/>
<dbReference type="CDD" id="cd01727">
    <property type="entry name" value="LSm8"/>
    <property type="match status" value="1"/>
</dbReference>
<evidence type="ECO:0000256" key="1">
    <source>
        <dbReference type="ARBA" id="ARBA00004123"/>
    </source>
</evidence>
<comment type="subcellular location">
    <subcellularLocation>
        <location evidence="1 13">Nucleus</location>
    </subcellularLocation>
</comment>
<dbReference type="InterPro" id="IPR047575">
    <property type="entry name" value="Sm"/>
</dbReference>
<evidence type="ECO:0000256" key="8">
    <source>
        <dbReference type="ARBA" id="ARBA00023242"/>
    </source>
</evidence>
<evidence type="ECO:0000256" key="4">
    <source>
        <dbReference type="ARBA" id="ARBA00022728"/>
    </source>
</evidence>
<evidence type="ECO:0000256" key="3">
    <source>
        <dbReference type="ARBA" id="ARBA00022664"/>
    </source>
</evidence>
<protein>
    <recommendedName>
        <fullName evidence="12 13">U6 snRNA-associated Sm-like protein LSm8</fullName>
    </recommendedName>
</protein>
<accession>A0AA88L8X8</accession>
<comment type="function">
    <text evidence="10">Plays a role in pre-mRNA splicing as component of the U4/U6-U5 tri-snRNP complex that is involved in spliceosome assembly, and as component of the precatalytic spliceosome (spliceosome B complex). The heptameric LSM2-8 complex binds specifically to the 3'-terminal U-tract of U6 snRNA.</text>
</comment>
<dbReference type="GO" id="GO:0046540">
    <property type="term" value="C:U4/U6 x U5 tri-snRNP complex"/>
    <property type="evidence" value="ECO:0007669"/>
    <property type="project" value="UniProtKB-UniRule"/>
</dbReference>
<dbReference type="GO" id="GO:0071011">
    <property type="term" value="C:precatalytic spliceosome"/>
    <property type="evidence" value="ECO:0007669"/>
    <property type="project" value="TreeGrafter"/>
</dbReference>
<dbReference type="AlphaFoldDB" id="A0AA88L8X8"/>
<reference evidence="15" key="1">
    <citation type="submission" date="2023-07" db="EMBL/GenBank/DDBJ databases">
        <title>Chromosome-level genome assembly of Artemia franciscana.</title>
        <authorList>
            <person name="Jo E."/>
        </authorList>
    </citation>
    <scope>NUCLEOTIDE SEQUENCE</scope>
    <source>
        <tissue evidence="15">Whole body</tissue>
    </source>
</reference>
<keyword evidence="3 13" id="KW-0507">mRNA processing</keyword>
<keyword evidence="4 13" id="KW-0747">Spliceosome</keyword>
<sequence length="96" mass="10643">MASTLETYLNHIVSVITSDGRNFVGTLKGFDQTINVVLEETHERVYNPNQGVEQVPLGLQLLRGDNIVLIGEIDEDLDGRLEFAALRGEQLPSLVH</sequence>
<dbReference type="PANTHER" id="PTHR15588">
    <property type="entry name" value="LSM1"/>
    <property type="match status" value="1"/>
</dbReference>
<comment type="subunit">
    <text evidence="11">Component of the precatalytic spliceosome (spliceosome B complex). Component of the U4/U6-U5 tri-snRNP complex, a building block of the precatalytic spliceosome (spliceosome B complex). The U4/U6-U5 tri-snRNP complex is composed of the U4, U6 and U5 snRNAs and at least PRPF3, PRPF4, PRPF6, PRPF8, PRPF31, SNRNP200, TXNL4A, SNRNP40, SNRPB, SNRPD1, SNRPD2, SNRPD3, SNRPE, SNRPF, SNRPG, DDX23, CD2BP2, PPIH, SNU13, EFTUD2, SART1 and USP39, plus LSM2, LSM3, LSM4, LSM5, LSM6, LSM7 and LSM8. LSM2, LSM3, LSM4, LSM5, LSM6, LSM7 and LSM8 form a heptameric, ring-shaped subcomplex (the LSM2-8 complex) that is part of the U4/U6-U5 tri-snRNP complex and the precatalytic spliceosome.</text>
</comment>
<dbReference type="Proteomes" id="UP001187531">
    <property type="component" value="Unassembled WGS sequence"/>
</dbReference>
<dbReference type="InterPro" id="IPR034103">
    <property type="entry name" value="Lsm8"/>
</dbReference>
<organism evidence="15 16">
    <name type="scientific">Artemia franciscana</name>
    <name type="common">Brine shrimp</name>
    <name type="synonym">Artemia sanfranciscana</name>
    <dbReference type="NCBI Taxonomy" id="6661"/>
    <lineage>
        <taxon>Eukaryota</taxon>
        <taxon>Metazoa</taxon>
        <taxon>Ecdysozoa</taxon>
        <taxon>Arthropoda</taxon>
        <taxon>Crustacea</taxon>
        <taxon>Branchiopoda</taxon>
        <taxon>Anostraca</taxon>
        <taxon>Artemiidae</taxon>
        <taxon>Artemia</taxon>
    </lineage>
</organism>
<evidence type="ECO:0000256" key="5">
    <source>
        <dbReference type="ARBA" id="ARBA00022884"/>
    </source>
</evidence>
<keyword evidence="5 13" id="KW-0694">RNA-binding</keyword>
<evidence type="ECO:0000256" key="11">
    <source>
        <dbReference type="ARBA" id="ARBA00063389"/>
    </source>
</evidence>
<evidence type="ECO:0000256" key="2">
    <source>
        <dbReference type="ARBA" id="ARBA00006850"/>
    </source>
</evidence>
<evidence type="ECO:0000256" key="9">
    <source>
        <dbReference type="ARBA" id="ARBA00023274"/>
    </source>
</evidence>
<dbReference type="GO" id="GO:0003729">
    <property type="term" value="F:mRNA binding"/>
    <property type="evidence" value="ECO:0007669"/>
    <property type="project" value="TreeGrafter"/>
</dbReference>
<evidence type="ECO:0000256" key="13">
    <source>
        <dbReference type="RuleBase" id="RU365048"/>
    </source>
</evidence>
<keyword evidence="7 13" id="KW-0508">mRNA splicing</keyword>
<name>A0AA88L8X8_ARTSF</name>
<evidence type="ECO:0000256" key="7">
    <source>
        <dbReference type="ARBA" id="ARBA00023187"/>
    </source>
</evidence>
<dbReference type="InterPro" id="IPR001163">
    <property type="entry name" value="Sm_dom_euk/arc"/>
</dbReference>
<comment type="caution">
    <text evidence="15">The sequence shown here is derived from an EMBL/GenBank/DDBJ whole genome shotgun (WGS) entry which is preliminary data.</text>
</comment>
<dbReference type="GO" id="GO:0000398">
    <property type="term" value="P:mRNA splicing, via spliceosome"/>
    <property type="evidence" value="ECO:0007669"/>
    <property type="project" value="UniProtKB-UniRule"/>
</dbReference>